<feature type="domain" description="C2H2-type" evidence="13">
    <location>
        <begin position="272"/>
        <end position="299"/>
    </location>
</feature>
<dbReference type="PROSITE" id="PS00028">
    <property type="entry name" value="ZINC_FINGER_C2H2_1"/>
    <property type="match status" value="4"/>
</dbReference>
<keyword evidence="3" id="KW-0479">Metal-binding</keyword>
<proteinExistence type="inferred from homology"/>
<evidence type="ECO:0000313" key="14">
    <source>
        <dbReference type="EMBL" id="KAK3378026.1"/>
    </source>
</evidence>
<evidence type="ECO:0000256" key="1">
    <source>
        <dbReference type="ARBA" id="ARBA00004123"/>
    </source>
</evidence>
<dbReference type="Gene3D" id="3.30.160.60">
    <property type="entry name" value="Classic Zinc Finger"/>
    <property type="match status" value="4"/>
</dbReference>
<dbReference type="GO" id="GO:0000981">
    <property type="term" value="F:DNA-binding transcription factor activity, RNA polymerase II-specific"/>
    <property type="evidence" value="ECO:0007669"/>
    <property type="project" value="TreeGrafter"/>
</dbReference>
<evidence type="ECO:0000256" key="8">
    <source>
        <dbReference type="ARBA" id="ARBA00023125"/>
    </source>
</evidence>
<keyword evidence="10" id="KW-0539">Nucleus</keyword>
<dbReference type="InterPro" id="IPR013087">
    <property type="entry name" value="Znf_C2H2_type"/>
</dbReference>
<evidence type="ECO:0000256" key="10">
    <source>
        <dbReference type="ARBA" id="ARBA00023242"/>
    </source>
</evidence>
<feature type="domain" description="C2H2-type" evidence="13">
    <location>
        <begin position="300"/>
        <end position="330"/>
    </location>
</feature>
<dbReference type="PROSITE" id="PS50157">
    <property type="entry name" value="ZINC_FINGER_C2H2_2"/>
    <property type="match status" value="4"/>
</dbReference>
<feature type="domain" description="C2H2-type" evidence="13">
    <location>
        <begin position="242"/>
        <end position="271"/>
    </location>
</feature>
<dbReference type="InterPro" id="IPR050329">
    <property type="entry name" value="GLI_C2H2-zinc-finger"/>
</dbReference>
<dbReference type="FunFam" id="3.30.160.60:FF:002343">
    <property type="entry name" value="Zinc finger protein 33A"/>
    <property type="match status" value="1"/>
</dbReference>
<evidence type="ECO:0000256" key="9">
    <source>
        <dbReference type="ARBA" id="ARBA00023163"/>
    </source>
</evidence>
<protein>
    <recommendedName>
        <fullName evidence="13">C2H2-type domain-containing protein</fullName>
    </recommendedName>
</protein>
<organism evidence="14 15">
    <name type="scientific">Podospora didyma</name>
    <dbReference type="NCBI Taxonomy" id="330526"/>
    <lineage>
        <taxon>Eukaryota</taxon>
        <taxon>Fungi</taxon>
        <taxon>Dikarya</taxon>
        <taxon>Ascomycota</taxon>
        <taxon>Pezizomycotina</taxon>
        <taxon>Sordariomycetes</taxon>
        <taxon>Sordariomycetidae</taxon>
        <taxon>Sordariales</taxon>
        <taxon>Podosporaceae</taxon>
        <taxon>Podospora</taxon>
    </lineage>
</organism>
<reference evidence="14" key="2">
    <citation type="submission" date="2023-06" db="EMBL/GenBank/DDBJ databases">
        <authorList>
            <consortium name="Lawrence Berkeley National Laboratory"/>
            <person name="Haridas S."/>
            <person name="Hensen N."/>
            <person name="Bonometti L."/>
            <person name="Westerberg I."/>
            <person name="Brannstrom I.O."/>
            <person name="Guillou S."/>
            <person name="Cros-Aarteil S."/>
            <person name="Calhoun S."/>
            <person name="Kuo A."/>
            <person name="Mondo S."/>
            <person name="Pangilinan J."/>
            <person name="Riley R."/>
            <person name="LaButti K."/>
            <person name="Andreopoulos B."/>
            <person name="Lipzen A."/>
            <person name="Chen C."/>
            <person name="Yanf M."/>
            <person name="Daum C."/>
            <person name="Ng V."/>
            <person name="Clum A."/>
            <person name="Steindorff A."/>
            <person name="Ohm R."/>
            <person name="Martin F."/>
            <person name="Silar P."/>
            <person name="Natvig D."/>
            <person name="Lalanne C."/>
            <person name="Gautier V."/>
            <person name="Ament-velasquez S.L."/>
            <person name="Kruys A."/>
            <person name="Hutchinson M.I."/>
            <person name="Powell A.J."/>
            <person name="Barry K."/>
            <person name="Miller A.N."/>
            <person name="Grigoriev I.V."/>
            <person name="Debuchy R."/>
            <person name="Gladieux P."/>
            <person name="Thoren M.H."/>
            <person name="Johannesson H."/>
        </authorList>
    </citation>
    <scope>NUCLEOTIDE SEQUENCE</scope>
    <source>
        <strain evidence="14">CBS 232.78</strain>
    </source>
</reference>
<dbReference type="PANTHER" id="PTHR19818:SF139">
    <property type="entry name" value="PAIR-RULE PROTEIN ODD-PAIRED"/>
    <property type="match status" value="1"/>
</dbReference>
<sequence>MNASMASYESRQGTTAPLERSIMAPHFFTSTSFSAAPLATIPAPELEQQAGTYGAYASYNSSPTLGSPFRQQQFMERPELSVLASEAVSGRGFRYPRDSRSSLDETPSPSVKVESETSTVKPSISNPPTPSRTFTPNSLVNGGNQVMFNTPLDALMKTIQAKAEVGSTVDTSENGQDPIKTQVKIEQRPPTFPTERDLGMQLRDERLNPKRFSCNIPGCFKRFHQKTHLDIHRRAHTGERPYVCDFPNCGERFTQLGNLKTHERRHTGTKPYKCDICDKRFAQRGNVKAHQQVHDKIKPFRCRLDNCSKSFTLLGNLKSHQNKFHVDTVRALTTKFASLENYDEVSRDDMELLKYFASLYKNSNKGIKGRGKHRRVETLPLLSPISPGSATVQESVFSLPTLPSYYLGLPHLHHTSNTSTSHIPFHGLSHPAAYSFSRPSIVLNIGARESNSNYEMFDTDSVTSTSHTSSTSTGPVSDDDSNREQLAFADRY</sequence>
<evidence type="ECO:0000256" key="2">
    <source>
        <dbReference type="ARBA" id="ARBA00006991"/>
    </source>
</evidence>
<feature type="domain" description="C2H2-type" evidence="13">
    <location>
        <begin position="212"/>
        <end position="241"/>
    </location>
</feature>
<dbReference type="PANTHER" id="PTHR19818">
    <property type="entry name" value="ZINC FINGER PROTEIN ZIC AND GLI"/>
    <property type="match status" value="1"/>
</dbReference>
<keyword evidence="4" id="KW-0677">Repeat</keyword>
<keyword evidence="15" id="KW-1185">Reference proteome</keyword>
<comment type="caution">
    <text evidence="14">The sequence shown here is derived from an EMBL/GenBank/DDBJ whole genome shotgun (WGS) entry which is preliminary data.</text>
</comment>
<keyword evidence="8" id="KW-0238">DNA-binding</keyword>
<evidence type="ECO:0000256" key="5">
    <source>
        <dbReference type="ARBA" id="ARBA00022771"/>
    </source>
</evidence>
<keyword evidence="5 11" id="KW-0863">Zinc-finger</keyword>
<dbReference type="SUPFAM" id="SSF57667">
    <property type="entry name" value="beta-beta-alpha zinc fingers"/>
    <property type="match status" value="2"/>
</dbReference>
<evidence type="ECO:0000256" key="3">
    <source>
        <dbReference type="ARBA" id="ARBA00022723"/>
    </source>
</evidence>
<reference evidence="14" key="1">
    <citation type="journal article" date="2023" name="Mol. Phylogenet. Evol.">
        <title>Genome-scale phylogeny and comparative genomics of the fungal order Sordariales.</title>
        <authorList>
            <person name="Hensen N."/>
            <person name="Bonometti L."/>
            <person name="Westerberg I."/>
            <person name="Brannstrom I.O."/>
            <person name="Guillou S."/>
            <person name="Cros-Aarteil S."/>
            <person name="Calhoun S."/>
            <person name="Haridas S."/>
            <person name="Kuo A."/>
            <person name="Mondo S."/>
            <person name="Pangilinan J."/>
            <person name="Riley R."/>
            <person name="LaButti K."/>
            <person name="Andreopoulos B."/>
            <person name="Lipzen A."/>
            <person name="Chen C."/>
            <person name="Yan M."/>
            <person name="Daum C."/>
            <person name="Ng V."/>
            <person name="Clum A."/>
            <person name="Steindorff A."/>
            <person name="Ohm R.A."/>
            <person name="Martin F."/>
            <person name="Silar P."/>
            <person name="Natvig D.O."/>
            <person name="Lalanne C."/>
            <person name="Gautier V."/>
            <person name="Ament-Velasquez S.L."/>
            <person name="Kruys A."/>
            <person name="Hutchinson M.I."/>
            <person name="Powell A.J."/>
            <person name="Barry K."/>
            <person name="Miller A.N."/>
            <person name="Grigoriev I.V."/>
            <person name="Debuchy R."/>
            <person name="Gladieux P."/>
            <person name="Hiltunen Thoren M."/>
            <person name="Johannesson H."/>
        </authorList>
    </citation>
    <scope>NUCLEOTIDE SEQUENCE</scope>
    <source>
        <strain evidence="14">CBS 232.78</strain>
    </source>
</reference>
<keyword evidence="7" id="KW-0805">Transcription regulation</keyword>
<keyword evidence="9" id="KW-0804">Transcription</keyword>
<evidence type="ECO:0000259" key="13">
    <source>
        <dbReference type="PROSITE" id="PS50157"/>
    </source>
</evidence>
<evidence type="ECO:0000256" key="6">
    <source>
        <dbReference type="ARBA" id="ARBA00022833"/>
    </source>
</evidence>
<dbReference type="GO" id="GO:0008270">
    <property type="term" value="F:zinc ion binding"/>
    <property type="evidence" value="ECO:0007669"/>
    <property type="project" value="UniProtKB-KW"/>
</dbReference>
<dbReference type="InterPro" id="IPR036236">
    <property type="entry name" value="Znf_C2H2_sf"/>
</dbReference>
<evidence type="ECO:0000256" key="4">
    <source>
        <dbReference type="ARBA" id="ARBA00022737"/>
    </source>
</evidence>
<comment type="similarity">
    <text evidence="2">Belongs to the krueppel C2H2-type zinc-finger protein family.</text>
</comment>
<dbReference type="Pfam" id="PF00096">
    <property type="entry name" value="zf-C2H2"/>
    <property type="match status" value="2"/>
</dbReference>
<feature type="region of interest" description="Disordered" evidence="12">
    <location>
        <begin position="93"/>
        <end position="138"/>
    </location>
</feature>
<name>A0AAE0NBW6_9PEZI</name>
<gene>
    <name evidence="14" type="ORF">B0H63DRAFT_233495</name>
</gene>
<keyword evidence="6" id="KW-0862">Zinc</keyword>
<evidence type="ECO:0000256" key="12">
    <source>
        <dbReference type="SAM" id="MobiDB-lite"/>
    </source>
</evidence>
<accession>A0AAE0NBW6</accession>
<dbReference type="GO" id="GO:0000978">
    <property type="term" value="F:RNA polymerase II cis-regulatory region sequence-specific DNA binding"/>
    <property type="evidence" value="ECO:0007669"/>
    <property type="project" value="TreeGrafter"/>
</dbReference>
<evidence type="ECO:0000256" key="7">
    <source>
        <dbReference type="ARBA" id="ARBA00023015"/>
    </source>
</evidence>
<feature type="compositionally biased region" description="Low complexity" evidence="12">
    <location>
        <begin position="459"/>
        <end position="473"/>
    </location>
</feature>
<dbReference type="FunFam" id="3.30.160.60:FF:001480">
    <property type="entry name" value="Si:cabz01071911.3"/>
    <property type="match status" value="1"/>
</dbReference>
<comment type="subcellular location">
    <subcellularLocation>
        <location evidence="1">Nucleus</location>
    </subcellularLocation>
</comment>
<dbReference type="GO" id="GO:0045944">
    <property type="term" value="P:positive regulation of transcription by RNA polymerase II"/>
    <property type="evidence" value="ECO:0007669"/>
    <property type="project" value="UniProtKB-ARBA"/>
</dbReference>
<feature type="region of interest" description="Disordered" evidence="12">
    <location>
        <begin position="458"/>
        <end position="492"/>
    </location>
</feature>
<dbReference type="SMART" id="SM00355">
    <property type="entry name" value="ZnF_C2H2"/>
    <property type="match status" value="4"/>
</dbReference>
<evidence type="ECO:0000256" key="11">
    <source>
        <dbReference type="PROSITE-ProRule" id="PRU00042"/>
    </source>
</evidence>
<dbReference type="EMBL" id="JAULSW010000006">
    <property type="protein sequence ID" value="KAK3378026.1"/>
    <property type="molecule type" value="Genomic_DNA"/>
</dbReference>
<dbReference type="Proteomes" id="UP001285441">
    <property type="component" value="Unassembled WGS sequence"/>
</dbReference>
<dbReference type="GO" id="GO:0005634">
    <property type="term" value="C:nucleus"/>
    <property type="evidence" value="ECO:0007669"/>
    <property type="project" value="UniProtKB-SubCell"/>
</dbReference>
<evidence type="ECO:0000313" key="15">
    <source>
        <dbReference type="Proteomes" id="UP001285441"/>
    </source>
</evidence>
<dbReference type="AlphaFoldDB" id="A0AAE0NBW6"/>